<evidence type="ECO:0000256" key="8">
    <source>
        <dbReference type="ARBA" id="ARBA00023146"/>
    </source>
</evidence>
<sequence length="474" mass="55176">MDFYIYNTMSRNKEKFIPVKKGRVGMYTCGPTVYNYAHIGNLRTYIFEDVLKKSLDYFGYNVKHVMNITDVGHLESDADTGEDKMGLGAKRENKTVWEIAKFYEDAFFEDCRKLNIKRPDVVCRATDHINDMINMIKILEKKGYTYISDGNVYYSIDKFNNYNKLANLSMEELEAGSRVQVDKNKKNPLDFVLWFTKSKFKNQIMQWDSPWGRGFPGWHIECSSMSIKYLGDNIDIHCGGVDHIPVHHTNEIAQSEGALGHKWVNYWMHGEFLVLDGGKMSKSNGDFLTVDSIEKHGFSPLDYRYFCLQSRYRKQLLFSFNALKDAEISYKKLKDKIANIILQIKDTDKSEIDEKVMSYYKEKFANQIGDDLNMPNALTVLQEVIKTDKLSNIEKKNLIESFDSVLSLDLIDSKNNYENSKGYKDYNKINKFIQERNEARLNKNWDKADEIRNKLNSMGIELIDSKGNTTWKIK</sequence>
<feature type="binding site" evidence="10">
    <location>
        <position position="247"/>
    </location>
    <ligand>
        <name>Zn(2+)</name>
        <dbReference type="ChEBI" id="CHEBI:29105"/>
    </ligand>
</feature>
<comment type="subunit">
    <text evidence="1 10">Monomer.</text>
</comment>
<organism evidence="12 13">
    <name type="scientific">Clostridium algifaecis</name>
    <dbReference type="NCBI Taxonomy" id="1472040"/>
    <lineage>
        <taxon>Bacteria</taxon>
        <taxon>Bacillati</taxon>
        <taxon>Bacillota</taxon>
        <taxon>Clostridia</taxon>
        <taxon>Eubacteriales</taxon>
        <taxon>Clostridiaceae</taxon>
        <taxon>Clostridium</taxon>
    </lineage>
</organism>
<dbReference type="RefSeq" id="WP_209700778.1">
    <property type="nucleotide sequence ID" value="NZ_JAGGLM010000001.1"/>
</dbReference>
<dbReference type="EMBL" id="JAGGLM010000001">
    <property type="protein sequence ID" value="MBP2031854.1"/>
    <property type="molecule type" value="Genomic_DNA"/>
</dbReference>
<dbReference type="EC" id="6.1.1.16" evidence="10"/>
<dbReference type="InterPro" id="IPR015803">
    <property type="entry name" value="Cys-tRNA-ligase"/>
</dbReference>
<dbReference type="SUPFAM" id="SSF47323">
    <property type="entry name" value="Anticodon-binding domain of a subclass of class I aminoacyl-tRNA synthetases"/>
    <property type="match status" value="1"/>
</dbReference>
<dbReference type="Pfam" id="PF01406">
    <property type="entry name" value="tRNA-synt_1e"/>
    <property type="match status" value="1"/>
</dbReference>
<dbReference type="SUPFAM" id="SSF52374">
    <property type="entry name" value="Nucleotidylyl transferase"/>
    <property type="match status" value="1"/>
</dbReference>
<evidence type="ECO:0000256" key="6">
    <source>
        <dbReference type="ARBA" id="ARBA00022840"/>
    </source>
</evidence>
<dbReference type="CDD" id="cd00672">
    <property type="entry name" value="CysRS_core"/>
    <property type="match status" value="1"/>
</dbReference>
<dbReference type="PANTHER" id="PTHR10890">
    <property type="entry name" value="CYSTEINYL-TRNA SYNTHETASE"/>
    <property type="match status" value="1"/>
</dbReference>
<dbReference type="PANTHER" id="PTHR10890:SF3">
    <property type="entry name" value="CYSTEINE--TRNA LIGASE, CYTOPLASMIC"/>
    <property type="match status" value="1"/>
</dbReference>
<keyword evidence="8 10" id="KW-0030">Aminoacyl-tRNA synthetase</keyword>
<feature type="binding site" evidence="10">
    <location>
        <position position="251"/>
    </location>
    <ligand>
        <name>Zn(2+)</name>
        <dbReference type="ChEBI" id="CHEBI:29105"/>
    </ligand>
</feature>
<dbReference type="InterPro" id="IPR014729">
    <property type="entry name" value="Rossmann-like_a/b/a_fold"/>
</dbReference>
<reference evidence="12 13" key="1">
    <citation type="submission" date="2021-03" db="EMBL/GenBank/DDBJ databases">
        <title>Genomic Encyclopedia of Type Strains, Phase IV (KMG-IV): sequencing the most valuable type-strain genomes for metagenomic binning, comparative biology and taxonomic classification.</title>
        <authorList>
            <person name="Goeker M."/>
        </authorList>
    </citation>
    <scope>NUCLEOTIDE SEQUENCE [LARGE SCALE GENOMIC DNA]</scope>
    <source>
        <strain evidence="12 13">DSM 28783</strain>
    </source>
</reference>
<keyword evidence="7 10" id="KW-0648">Protein biosynthesis</keyword>
<comment type="cofactor">
    <cofactor evidence="10">
        <name>Zn(2+)</name>
        <dbReference type="ChEBI" id="CHEBI:29105"/>
    </cofactor>
    <text evidence="10">Binds 1 zinc ion per subunit.</text>
</comment>
<keyword evidence="3 10" id="KW-0479">Metal-binding</keyword>
<evidence type="ECO:0000256" key="5">
    <source>
        <dbReference type="ARBA" id="ARBA00022833"/>
    </source>
</evidence>
<accession>A0ABS4KSM4</accession>
<comment type="similarity">
    <text evidence="10">Belongs to the class-I aminoacyl-tRNA synthetase family.</text>
</comment>
<feature type="short sequence motif" description="'KMSKS' region" evidence="10">
    <location>
        <begin position="279"/>
        <end position="283"/>
    </location>
</feature>
<keyword evidence="13" id="KW-1185">Reference proteome</keyword>
<evidence type="ECO:0000313" key="13">
    <source>
        <dbReference type="Proteomes" id="UP001519307"/>
    </source>
</evidence>
<feature type="binding site" evidence="10">
    <location>
        <position position="29"/>
    </location>
    <ligand>
        <name>Zn(2+)</name>
        <dbReference type="ChEBI" id="CHEBI:29105"/>
    </ligand>
</feature>
<dbReference type="Gene3D" id="1.20.120.1910">
    <property type="entry name" value="Cysteine-tRNA ligase, C-terminal anti-codon recognition domain"/>
    <property type="match status" value="1"/>
</dbReference>
<comment type="catalytic activity">
    <reaction evidence="9 10">
        <text>tRNA(Cys) + L-cysteine + ATP = L-cysteinyl-tRNA(Cys) + AMP + diphosphate</text>
        <dbReference type="Rhea" id="RHEA:17773"/>
        <dbReference type="Rhea" id="RHEA-COMP:9661"/>
        <dbReference type="Rhea" id="RHEA-COMP:9679"/>
        <dbReference type="ChEBI" id="CHEBI:30616"/>
        <dbReference type="ChEBI" id="CHEBI:33019"/>
        <dbReference type="ChEBI" id="CHEBI:35235"/>
        <dbReference type="ChEBI" id="CHEBI:78442"/>
        <dbReference type="ChEBI" id="CHEBI:78517"/>
        <dbReference type="ChEBI" id="CHEBI:456215"/>
        <dbReference type="EC" id="6.1.1.16"/>
    </reaction>
</comment>
<name>A0ABS4KSM4_9CLOT</name>
<dbReference type="InterPro" id="IPR024909">
    <property type="entry name" value="Cys-tRNA/MSH_ligase"/>
</dbReference>
<keyword evidence="5 10" id="KW-0862">Zinc</keyword>
<dbReference type="HAMAP" id="MF_00041">
    <property type="entry name" value="Cys_tRNA_synth"/>
    <property type="match status" value="1"/>
</dbReference>
<feature type="domain" description="tRNA synthetases class I catalytic" evidence="11">
    <location>
        <begin position="17"/>
        <end position="326"/>
    </location>
</feature>
<dbReference type="PRINTS" id="PR00983">
    <property type="entry name" value="TRNASYNTHCYS"/>
</dbReference>
<gene>
    <name evidence="10" type="primary">cysS</name>
    <name evidence="12" type="ORF">J2Z42_000519</name>
</gene>
<feature type="binding site" evidence="10">
    <location>
        <position position="282"/>
    </location>
    <ligand>
        <name>ATP</name>
        <dbReference type="ChEBI" id="CHEBI:30616"/>
    </ligand>
</feature>
<evidence type="ECO:0000259" key="11">
    <source>
        <dbReference type="Pfam" id="PF01406"/>
    </source>
</evidence>
<dbReference type="GO" id="GO:0004817">
    <property type="term" value="F:cysteine-tRNA ligase activity"/>
    <property type="evidence" value="ECO:0007669"/>
    <property type="project" value="UniProtKB-EC"/>
</dbReference>
<evidence type="ECO:0000256" key="10">
    <source>
        <dbReference type="HAMAP-Rule" id="MF_00041"/>
    </source>
</evidence>
<keyword evidence="6 10" id="KW-0067">ATP-binding</keyword>
<feature type="binding site" evidence="10">
    <location>
        <position position="222"/>
    </location>
    <ligand>
        <name>Zn(2+)</name>
        <dbReference type="ChEBI" id="CHEBI:29105"/>
    </ligand>
</feature>
<evidence type="ECO:0000256" key="7">
    <source>
        <dbReference type="ARBA" id="ARBA00022917"/>
    </source>
</evidence>
<feature type="short sequence motif" description="'HIGH' region" evidence="10">
    <location>
        <begin position="31"/>
        <end position="41"/>
    </location>
</feature>
<comment type="subcellular location">
    <subcellularLocation>
        <location evidence="10">Cytoplasm</location>
    </subcellularLocation>
</comment>
<evidence type="ECO:0000256" key="9">
    <source>
        <dbReference type="ARBA" id="ARBA00047398"/>
    </source>
</evidence>
<evidence type="ECO:0000313" key="12">
    <source>
        <dbReference type="EMBL" id="MBP2031854.1"/>
    </source>
</evidence>
<protein>
    <recommendedName>
        <fullName evidence="10">Cysteine--tRNA ligase</fullName>
        <ecNumber evidence="10">6.1.1.16</ecNumber>
    </recommendedName>
    <alternativeName>
        <fullName evidence="10">Cysteinyl-tRNA synthetase</fullName>
        <shortName evidence="10">CysRS</shortName>
    </alternativeName>
</protein>
<dbReference type="Proteomes" id="UP001519307">
    <property type="component" value="Unassembled WGS sequence"/>
</dbReference>
<keyword evidence="2 10" id="KW-0436">Ligase</keyword>
<evidence type="ECO:0000256" key="1">
    <source>
        <dbReference type="ARBA" id="ARBA00011245"/>
    </source>
</evidence>
<dbReference type="InterPro" id="IPR009080">
    <property type="entry name" value="tRNAsynth_Ia_anticodon-bd"/>
</dbReference>
<proteinExistence type="inferred from homology"/>
<keyword evidence="10" id="KW-0963">Cytoplasm</keyword>
<keyword evidence="4 10" id="KW-0547">Nucleotide-binding</keyword>
<evidence type="ECO:0000256" key="3">
    <source>
        <dbReference type="ARBA" id="ARBA00022723"/>
    </source>
</evidence>
<dbReference type="InterPro" id="IPR032678">
    <property type="entry name" value="tRNA-synt_1_cat_dom"/>
</dbReference>
<evidence type="ECO:0000256" key="2">
    <source>
        <dbReference type="ARBA" id="ARBA00022598"/>
    </source>
</evidence>
<dbReference type="Gene3D" id="3.40.50.620">
    <property type="entry name" value="HUPs"/>
    <property type="match status" value="1"/>
</dbReference>
<comment type="caution">
    <text evidence="12">The sequence shown here is derived from an EMBL/GenBank/DDBJ whole genome shotgun (WGS) entry which is preliminary data.</text>
</comment>
<evidence type="ECO:0000256" key="4">
    <source>
        <dbReference type="ARBA" id="ARBA00022741"/>
    </source>
</evidence>
<dbReference type="NCBIfam" id="TIGR00435">
    <property type="entry name" value="cysS"/>
    <property type="match status" value="1"/>
</dbReference>